<dbReference type="Gene3D" id="2.60.120.260">
    <property type="entry name" value="Galactose-binding domain-like"/>
    <property type="match status" value="1"/>
</dbReference>
<organism evidence="3 4">
    <name type="scientific">Marinobacter salinus</name>
    <dbReference type="NCBI Taxonomy" id="1874317"/>
    <lineage>
        <taxon>Bacteria</taxon>
        <taxon>Pseudomonadati</taxon>
        <taxon>Pseudomonadota</taxon>
        <taxon>Gammaproteobacteria</taxon>
        <taxon>Pseudomonadales</taxon>
        <taxon>Marinobacteraceae</taxon>
        <taxon>Marinobacter</taxon>
    </lineage>
</organism>
<accession>A0A1D9GPC1</accession>
<sequence>MSLTTVHPDSLPHRIETVENVWIPLADGSRLAARLWRPLSAWHHPVPAIVEYIPYRKRDLTRARDAITHPYLAGHGYACVRVDLRGSGDSDGVMIDQYREQELDDGLQAIHWIAEQPWCDGNVGMMGISWGGFNALQIAARRSEALKAIVTACSTDDLYTDNMHYMGGCLLTDNLSESTTMFSVNSCPPDPEIVGERWRDMWLERLEGSGLWLNTWLRHQRRDPYWHHGSVCEDYTAIQCPVMAVGGWADGYTNAIFRLLEHLDVPRQGLIGPWGHKYPHQGIPGPAIGFLQETLRWWDHWLKGHDTGIMAEPMLRAWMQDSVPPTTSYSERPGRWVAEPNWPSPRITARQFRLGPWQLVEEKGQSEKGEKVDMPIQSPLSVGLFAGKWCSYTAAPDLPHDQREEDGGALVFESAPLTEDLEILGAPVVELQVASNQPVAMVAVRLSDAAPDDKITRVTYGLMNLNHRQGSDRPEALVPGEFFQVRIPMNHVAQVFPRGHRLRLSISTSYWALAWPPPEAVRLTVRSGNSLLELPVRPISDTDTAISFEPPEGTPPIGITRLEPSHHNWLVHRDLAEDLSILEVIQDLGEFRIDEIDMTIADCTRNWYTYRDDDFTSPKGETKTERHFERGDWSVHTRTHTILTADTENFYVWAELDAWEGEKRIFSREWDLKIPRDFT</sequence>
<dbReference type="InterPro" id="IPR029058">
    <property type="entry name" value="AB_hydrolase_fold"/>
</dbReference>
<dbReference type="InterPro" id="IPR000383">
    <property type="entry name" value="Xaa-Pro-like_dom"/>
</dbReference>
<dbReference type="OrthoDB" id="9806163at2"/>
<evidence type="ECO:0000313" key="4">
    <source>
        <dbReference type="Proteomes" id="UP000177445"/>
    </source>
</evidence>
<evidence type="ECO:0000256" key="1">
    <source>
        <dbReference type="ARBA" id="ARBA00022801"/>
    </source>
</evidence>
<dbReference type="RefSeq" id="WP_070972184.1">
    <property type="nucleotide sequence ID" value="NZ_CP017715.1"/>
</dbReference>
<keyword evidence="1" id="KW-0378">Hydrolase</keyword>
<dbReference type="InterPro" id="IPR008979">
    <property type="entry name" value="Galactose-bd-like_sf"/>
</dbReference>
<protein>
    <submittedName>
        <fullName evidence="3">Peptidase S15</fullName>
    </submittedName>
</protein>
<dbReference type="PANTHER" id="PTHR43056">
    <property type="entry name" value="PEPTIDASE S9 PROLYL OLIGOPEPTIDASE"/>
    <property type="match status" value="1"/>
</dbReference>
<feature type="domain" description="Xaa-Pro dipeptidyl-peptidase C-terminal" evidence="2">
    <location>
        <begin position="295"/>
        <end position="556"/>
    </location>
</feature>
<evidence type="ECO:0000259" key="2">
    <source>
        <dbReference type="SMART" id="SM00939"/>
    </source>
</evidence>
<dbReference type="InterPro" id="IPR050585">
    <property type="entry name" value="Xaa-Pro_dipeptidyl-ppase/CocE"/>
</dbReference>
<dbReference type="SUPFAM" id="SSF53474">
    <property type="entry name" value="alpha/beta-Hydrolases"/>
    <property type="match status" value="1"/>
</dbReference>
<dbReference type="PANTHER" id="PTHR43056:SF10">
    <property type="entry name" value="COCE_NOND FAMILY, PUTATIVE (AFU_ORTHOLOGUE AFUA_7G00600)-RELATED"/>
    <property type="match status" value="1"/>
</dbReference>
<dbReference type="GO" id="GO:0008239">
    <property type="term" value="F:dipeptidyl-peptidase activity"/>
    <property type="evidence" value="ECO:0007669"/>
    <property type="project" value="InterPro"/>
</dbReference>
<dbReference type="NCBIfam" id="TIGR00976">
    <property type="entry name" value="CocE_NonD"/>
    <property type="match status" value="1"/>
</dbReference>
<name>A0A1D9GPC1_9GAMM</name>
<evidence type="ECO:0000313" key="3">
    <source>
        <dbReference type="EMBL" id="AOY89482.1"/>
    </source>
</evidence>
<dbReference type="AlphaFoldDB" id="A0A1D9GPC1"/>
<proteinExistence type="predicted"/>
<keyword evidence="4" id="KW-1185">Reference proteome</keyword>
<gene>
    <name evidence="3" type="ORF">BKP64_15620</name>
</gene>
<dbReference type="KEGG" id="msq:BKP64_15620"/>
<dbReference type="InterPro" id="IPR005674">
    <property type="entry name" value="CocE/Ser_esterase"/>
</dbReference>
<dbReference type="EMBL" id="CP017715">
    <property type="protein sequence ID" value="AOY89482.1"/>
    <property type="molecule type" value="Genomic_DNA"/>
</dbReference>
<reference evidence="3 4" key="1">
    <citation type="submission" date="2016-10" db="EMBL/GenBank/DDBJ databases">
        <title>Marinobacter salinus sp. nov., a moderately halophilic bacterium isolated from a tidal flat environment.</title>
        <authorList>
            <person name="Park S.-J."/>
        </authorList>
    </citation>
    <scope>NUCLEOTIDE SEQUENCE [LARGE SCALE GENOMIC DNA]</scope>
    <source>
        <strain evidence="3 4">Hb8</strain>
    </source>
</reference>
<dbReference type="STRING" id="1874317.BKP64_15620"/>
<dbReference type="SUPFAM" id="SSF49785">
    <property type="entry name" value="Galactose-binding domain-like"/>
    <property type="match status" value="1"/>
</dbReference>
<dbReference type="Pfam" id="PF02129">
    <property type="entry name" value="Peptidase_S15"/>
    <property type="match status" value="1"/>
</dbReference>
<dbReference type="Gene3D" id="3.40.50.1820">
    <property type="entry name" value="alpha/beta hydrolase"/>
    <property type="match status" value="1"/>
</dbReference>
<dbReference type="InterPro" id="IPR013736">
    <property type="entry name" value="Xaa-Pro_dipept_C"/>
</dbReference>
<dbReference type="Pfam" id="PF08530">
    <property type="entry name" value="PepX_C"/>
    <property type="match status" value="1"/>
</dbReference>
<dbReference type="SMART" id="SM00939">
    <property type="entry name" value="PepX_C"/>
    <property type="match status" value="1"/>
</dbReference>
<dbReference type="Gene3D" id="1.10.3020.10">
    <property type="entry name" value="alpha-amino acid ester hydrolase ( Helical cap domain)"/>
    <property type="match status" value="1"/>
</dbReference>
<dbReference type="Proteomes" id="UP000177445">
    <property type="component" value="Chromosome"/>
</dbReference>